<dbReference type="KEGG" id="amx:AM2010_48"/>
<keyword evidence="1" id="KW-0812">Transmembrane</keyword>
<proteinExistence type="predicted"/>
<dbReference type="PATRIC" id="fig|543877.4.peg.50"/>
<organism evidence="2 3">
    <name type="scientific">Pelagerythrobacter marensis</name>
    <dbReference type="NCBI Taxonomy" id="543877"/>
    <lineage>
        <taxon>Bacteria</taxon>
        <taxon>Pseudomonadati</taxon>
        <taxon>Pseudomonadota</taxon>
        <taxon>Alphaproteobacteria</taxon>
        <taxon>Sphingomonadales</taxon>
        <taxon>Erythrobacteraceae</taxon>
        <taxon>Pelagerythrobacter</taxon>
    </lineage>
</organism>
<dbReference type="AlphaFoldDB" id="A0A0G3X6A3"/>
<dbReference type="InterPro" id="IPR005625">
    <property type="entry name" value="PepSY-ass_TM"/>
</dbReference>
<evidence type="ECO:0000256" key="1">
    <source>
        <dbReference type="SAM" id="Phobius"/>
    </source>
</evidence>
<dbReference type="PANTHER" id="PTHR34219">
    <property type="entry name" value="IRON-REGULATED INNER MEMBRANE PROTEIN-RELATED"/>
    <property type="match status" value="1"/>
</dbReference>
<dbReference type="Pfam" id="PF03929">
    <property type="entry name" value="PepSY_TM"/>
    <property type="match status" value="1"/>
</dbReference>
<reference evidence="2 3" key="1">
    <citation type="submission" date="2015-06" db="EMBL/GenBank/DDBJ databases">
        <authorList>
            <person name="Kim K.M."/>
        </authorList>
    </citation>
    <scope>NUCLEOTIDE SEQUENCE [LARGE SCALE GENOMIC DNA]</scope>
    <source>
        <strain evidence="2 3">KCTC 22370</strain>
    </source>
</reference>
<feature type="transmembrane region" description="Helical" evidence="1">
    <location>
        <begin position="373"/>
        <end position="398"/>
    </location>
</feature>
<sequence>MSASIEPGTVKRALSAHAAVGLLAGAILYILCLTGTIAVFYVEMQRLEQPNAPEMAEIAPEAVQRGVEAVLAREAQEGLAPTTHLYVHIPVEELPRATVTTDTQAFHLDREGRIAMPEMIEWNDFLVHLHYTLNLPSLVGITIVGIFGVMMLALSLSGVIAHPRIFRDAFRLRARNNAGVGLTDWHNRLSVWTLPFGIAIALTGALIGLATVTAYGLAESAYGGDVEAVYAPVFGEEGPPDPAPAAAPDVAAALQYMAREYPDVRLTYAVVHDPLTAGQHVQMIGDHQRRLIFGEYYAFDSEGAFQGTTGMADGALGQQAAASTYKLHFGNFGGVWVKIAYVALGAALTAICATGSYIWLGKRRRRGIEEPRLRAAWTGVIVGTPVALVATAAARAIIGNEAPFAAIFWIGLAAWIGGSIALAGRRREGAPETAA</sequence>
<dbReference type="OrthoDB" id="9776609at2"/>
<dbReference type="STRING" id="543877.AM2010_48"/>
<feature type="transmembrane region" description="Helical" evidence="1">
    <location>
        <begin position="404"/>
        <end position="423"/>
    </location>
</feature>
<dbReference type="PANTHER" id="PTHR34219:SF3">
    <property type="entry name" value="BLL7967 PROTEIN"/>
    <property type="match status" value="1"/>
</dbReference>
<accession>A0A0G3X6A3</accession>
<keyword evidence="1" id="KW-0472">Membrane</keyword>
<feature type="transmembrane region" description="Helical" evidence="1">
    <location>
        <begin position="138"/>
        <end position="161"/>
    </location>
</feature>
<protein>
    <submittedName>
        <fullName evidence="2">PepSY-associated TM helix</fullName>
    </submittedName>
</protein>
<keyword evidence="1" id="KW-1133">Transmembrane helix</keyword>
<dbReference type="EMBL" id="CP011805">
    <property type="protein sequence ID" value="AKM06141.1"/>
    <property type="molecule type" value="Genomic_DNA"/>
</dbReference>
<evidence type="ECO:0000313" key="2">
    <source>
        <dbReference type="EMBL" id="AKM06141.1"/>
    </source>
</evidence>
<name>A0A0G3X6A3_9SPHN</name>
<keyword evidence="3" id="KW-1185">Reference proteome</keyword>
<feature type="transmembrane region" description="Helical" evidence="1">
    <location>
        <begin position="339"/>
        <end position="361"/>
    </location>
</feature>
<dbReference type="Proteomes" id="UP000037643">
    <property type="component" value="Chromosome"/>
</dbReference>
<gene>
    <name evidence="2" type="ORF">AM2010_48</name>
</gene>
<feature type="transmembrane region" description="Helical" evidence="1">
    <location>
        <begin position="196"/>
        <end position="218"/>
    </location>
</feature>
<feature type="transmembrane region" description="Helical" evidence="1">
    <location>
        <begin position="20"/>
        <end position="42"/>
    </location>
</feature>
<dbReference type="RefSeq" id="WP_047805378.1">
    <property type="nucleotide sequence ID" value="NZ_CP011805.1"/>
</dbReference>
<evidence type="ECO:0000313" key="3">
    <source>
        <dbReference type="Proteomes" id="UP000037643"/>
    </source>
</evidence>